<sequence>MGLEILNCCHPKELLVFKKKYLGVFILGYTIVFFASNWFDPRQIQIFGLVTGAGSIAFPLTYLFSDIITEVYGYKNARIAVWSALLFFLIFILYGQLVVALLSPYSSSREALVAFLYTNNRIILAAILSYFITETMNSYLVAKLKILLNGEYMGLRFITATLTAYTFNEIIYAPIAFYGLIPNLEEFIYHMFTSWVFMVSIELLFLPFSIRLAKYIKIIENLDIYDTKTNFNPFSLNTQYRKKNNKSKKTK</sequence>
<accession>A0A370CH11</accession>
<evidence type="ECO:0000256" key="1">
    <source>
        <dbReference type="NCBIfam" id="TIGR00697"/>
    </source>
</evidence>
<dbReference type="EMBL" id="NMOS02000015">
    <property type="protein sequence ID" value="RDH40135.1"/>
    <property type="molecule type" value="Genomic_DNA"/>
</dbReference>
<keyword evidence="2" id="KW-1133">Transmembrane helix</keyword>
<keyword evidence="4" id="KW-1185">Reference proteome</keyword>
<feature type="transmembrane region" description="Helical" evidence="2">
    <location>
        <begin position="122"/>
        <end position="142"/>
    </location>
</feature>
<gene>
    <name evidence="3" type="ORF">CFE62_005440</name>
</gene>
<reference evidence="3 4" key="1">
    <citation type="journal article" date="2017" name="Int. J. Syst. Evol. Microbiol.">
        <title>Aquarickettsiella crustaci n. gen. n. sp. (Gammaproteobacteria: Legionellales: Coxiellaceae); a bacterial pathogen of the freshwater crustacean: Gammarus fossarum (Malacostraca: Amphipoda).</title>
        <authorList>
            <person name="Bojko J."/>
            <person name="Dunn A.M."/>
            <person name="Stebbing P.D."/>
            <person name="Van Aerle R."/>
            <person name="Bacela-Spychalska K."/>
            <person name="Bean T.P."/>
            <person name="Stentiford G.D."/>
        </authorList>
    </citation>
    <scope>NUCLEOTIDE SEQUENCE [LARGE SCALE GENOMIC DNA]</scope>
    <source>
        <strain evidence="3">RA15029</strain>
    </source>
</reference>
<protein>
    <recommendedName>
        <fullName evidence="1">Queuosine precursor transporter</fullName>
    </recommendedName>
</protein>
<organism evidence="3 4">
    <name type="scientific">Candidatus Aquirickettsiella gammari</name>
    <dbReference type="NCBI Taxonomy" id="2016198"/>
    <lineage>
        <taxon>Bacteria</taxon>
        <taxon>Pseudomonadati</taxon>
        <taxon>Pseudomonadota</taxon>
        <taxon>Gammaproteobacteria</taxon>
        <taxon>Legionellales</taxon>
        <taxon>Coxiellaceae</taxon>
        <taxon>Candidatus Aquirickettsiella</taxon>
    </lineage>
</organism>
<reference evidence="3 4" key="2">
    <citation type="journal article" date="2018" name="J. Invertebr. Pathol.">
        <title>'Candidatus Aquirickettsiella gammari' (Gammaproteobacteria: Legionellales: Coxiellaceae): A bacterial pathogen of the freshwater crustacean Gammarus fossarum (Malacostraca: Amphipoda).</title>
        <authorList>
            <person name="Bojko J."/>
            <person name="Dunn A.M."/>
            <person name="Stebbing P.D."/>
            <person name="van Aerle R."/>
            <person name="Bacela-Spychalska K."/>
            <person name="Bean T.P."/>
            <person name="Urrutia A."/>
            <person name="Stentiford G.D."/>
        </authorList>
    </citation>
    <scope>NUCLEOTIDE SEQUENCE [LARGE SCALE GENOMIC DNA]</scope>
    <source>
        <strain evidence="3">RA15029</strain>
    </source>
</reference>
<comment type="caution">
    <text evidence="3">The sequence shown here is derived from an EMBL/GenBank/DDBJ whole genome shotgun (WGS) entry which is preliminary data.</text>
</comment>
<dbReference type="Proteomes" id="UP000226429">
    <property type="component" value="Unassembled WGS sequence"/>
</dbReference>
<dbReference type="Pfam" id="PF02592">
    <property type="entry name" value="Vut_1"/>
    <property type="match status" value="1"/>
</dbReference>
<evidence type="ECO:0000313" key="4">
    <source>
        <dbReference type="Proteomes" id="UP000226429"/>
    </source>
</evidence>
<feature type="transmembrane region" description="Helical" evidence="2">
    <location>
        <begin position="187"/>
        <end position="208"/>
    </location>
</feature>
<dbReference type="PANTHER" id="PTHR34300">
    <property type="entry name" value="QUEUOSINE PRECURSOR TRANSPORTER-RELATED"/>
    <property type="match status" value="1"/>
</dbReference>
<proteinExistence type="predicted"/>
<dbReference type="AlphaFoldDB" id="A0A370CH11"/>
<evidence type="ECO:0000313" key="3">
    <source>
        <dbReference type="EMBL" id="RDH40135.1"/>
    </source>
</evidence>
<dbReference type="NCBIfam" id="TIGR00697">
    <property type="entry name" value="queuosine precursor transporter"/>
    <property type="match status" value="1"/>
</dbReference>
<feature type="transmembrane region" description="Helical" evidence="2">
    <location>
        <begin position="79"/>
        <end position="102"/>
    </location>
</feature>
<evidence type="ECO:0000256" key="2">
    <source>
        <dbReference type="SAM" id="Phobius"/>
    </source>
</evidence>
<dbReference type="PANTHER" id="PTHR34300:SF2">
    <property type="entry name" value="QUEUOSINE PRECURSOR TRANSPORTER-RELATED"/>
    <property type="match status" value="1"/>
</dbReference>
<feature type="transmembrane region" description="Helical" evidence="2">
    <location>
        <begin position="21"/>
        <end position="39"/>
    </location>
</feature>
<feature type="transmembrane region" description="Helical" evidence="2">
    <location>
        <begin position="154"/>
        <end position="181"/>
    </location>
</feature>
<keyword evidence="2" id="KW-0472">Membrane</keyword>
<name>A0A370CH11_9COXI</name>
<feature type="transmembrane region" description="Helical" evidence="2">
    <location>
        <begin position="45"/>
        <end position="67"/>
    </location>
</feature>
<dbReference type="InterPro" id="IPR003744">
    <property type="entry name" value="YhhQ"/>
</dbReference>
<keyword evidence="2" id="KW-0812">Transmembrane</keyword>